<proteinExistence type="inferred from homology"/>
<dbReference type="EMBL" id="BAABCN010000008">
    <property type="protein sequence ID" value="GAA3884344.1"/>
    <property type="molecule type" value="Genomic_DNA"/>
</dbReference>
<dbReference type="SUPFAM" id="SSF51735">
    <property type="entry name" value="NAD(P)-binding Rossmann-fold domains"/>
    <property type="match status" value="1"/>
</dbReference>
<dbReference type="Proteomes" id="UP001501803">
    <property type="component" value="Unassembled WGS sequence"/>
</dbReference>
<evidence type="ECO:0000256" key="3">
    <source>
        <dbReference type="RuleBase" id="RU000363"/>
    </source>
</evidence>
<organism evidence="5 6">
    <name type="scientific">Leifsonia kafniensis</name>
    <dbReference type="NCBI Taxonomy" id="475957"/>
    <lineage>
        <taxon>Bacteria</taxon>
        <taxon>Bacillati</taxon>
        <taxon>Actinomycetota</taxon>
        <taxon>Actinomycetes</taxon>
        <taxon>Micrococcales</taxon>
        <taxon>Microbacteriaceae</taxon>
        <taxon>Leifsonia</taxon>
    </lineage>
</organism>
<evidence type="ECO:0000256" key="1">
    <source>
        <dbReference type="ARBA" id="ARBA00006484"/>
    </source>
</evidence>
<gene>
    <name evidence="5" type="ORF">GCM10022381_28160</name>
</gene>
<sequence length="283" mass="29869">MPGITDFTGRTAVVTGGASGIGFALAKRFLEEGARVVIADIEQSAIESAVAELTALGEVRGIRTDVRDLDQVQALADATLEAFGRVDIVCNNAGVETGGTFLNITEQAWRWVMDVNFFGILNGCRVFLPILEANGGGHIVNTASVAAFNSGTATMTPYCASKFAVLGMSESLEVELRTTGSPVGVSLLAPGPVKTRMIEAERNRPADVPPATEPGRVAMMEKLAATTAEVGLDPAEVADQVLHAIRTNQFFVLTHPDMAMAGVQRRLDWMKTGVPPAARRAGS</sequence>
<protein>
    <submittedName>
        <fullName evidence="5">SDR family NAD(P)-dependent oxidoreductase</fullName>
    </submittedName>
</protein>
<feature type="domain" description="Ketoreductase" evidence="4">
    <location>
        <begin position="10"/>
        <end position="196"/>
    </location>
</feature>
<dbReference type="PRINTS" id="PR00081">
    <property type="entry name" value="GDHRDH"/>
</dbReference>
<dbReference type="PANTHER" id="PTHR43391:SF26">
    <property type="entry name" value="BLL7251 PROTEIN"/>
    <property type="match status" value="1"/>
</dbReference>
<keyword evidence="6" id="KW-1185">Reference proteome</keyword>
<name>A0ABP7KP46_9MICO</name>
<dbReference type="PANTHER" id="PTHR43391">
    <property type="entry name" value="RETINOL DEHYDROGENASE-RELATED"/>
    <property type="match status" value="1"/>
</dbReference>
<dbReference type="InterPro" id="IPR002347">
    <property type="entry name" value="SDR_fam"/>
</dbReference>
<keyword evidence="2" id="KW-0560">Oxidoreductase</keyword>
<evidence type="ECO:0000259" key="4">
    <source>
        <dbReference type="SMART" id="SM00822"/>
    </source>
</evidence>
<dbReference type="Pfam" id="PF00106">
    <property type="entry name" value="adh_short"/>
    <property type="match status" value="1"/>
</dbReference>
<dbReference type="CDD" id="cd05233">
    <property type="entry name" value="SDR_c"/>
    <property type="match status" value="1"/>
</dbReference>
<comment type="caution">
    <text evidence="5">The sequence shown here is derived from an EMBL/GenBank/DDBJ whole genome shotgun (WGS) entry which is preliminary data.</text>
</comment>
<evidence type="ECO:0000313" key="5">
    <source>
        <dbReference type="EMBL" id="GAA3884344.1"/>
    </source>
</evidence>
<comment type="similarity">
    <text evidence="1 3">Belongs to the short-chain dehydrogenases/reductases (SDR) family.</text>
</comment>
<evidence type="ECO:0000313" key="6">
    <source>
        <dbReference type="Proteomes" id="UP001501803"/>
    </source>
</evidence>
<dbReference type="InterPro" id="IPR057326">
    <property type="entry name" value="KR_dom"/>
</dbReference>
<dbReference type="Gene3D" id="3.40.50.720">
    <property type="entry name" value="NAD(P)-binding Rossmann-like Domain"/>
    <property type="match status" value="1"/>
</dbReference>
<dbReference type="InterPro" id="IPR036291">
    <property type="entry name" value="NAD(P)-bd_dom_sf"/>
</dbReference>
<reference evidence="6" key="1">
    <citation type="journal article" date="2019" name="Int. J. Syst. Evol. Microbiol.">
        <title>The Global Catalogue of Microorganisms (GCM) 10K type strain sequencing project: providing services to taxonomists for standard genome sequencing and annotation.</title>
        <authorList>
            <consortium name="The Broad Institute Genomics Platform"/>
            <consortium name="The Broad Institute Genome Sequencing Center for Infectious Disease"/>
            <person name="Wu L."/>
            <person name="Ma J."/>
        </authorList>
    </citation>
    <scope>NUCLEOTIDE SEQUENCE [LARGE SCALE GENOMIC DNA]</scope>
    <source>
        <strain evidence="6">JCM 17021</strain>
    </source>
</reference>
<evidence type="ECO:0000256" key="2">
    <source>
        <dbReference type="ARBA" id="ARBA00023002"/>
    </source>
</evidence>
<accession>A0ABP7KP46</accession>
<dbReference type="PRINTS" id="PR00080">
    <property type="entry name" value="SDRFAMILY"/>
</dbReference>
<dbReference type="SMART" id="SM00822">
    <property type="entry name" value="PKS_KR"/>
    <property type="match status" value="1"/>
</dbReference>